<dbReference type="HOGENOM" id="CLU_544057_0_0_1"/>
<evidence type="ECO:0008006" key="3">
    <source>
        <dbReference type="Google" id="ProtNLM"/>
    </source>
</evidence>
<gene>
    <name evidence="1" type="ORF">GYMLUDRAFT_99615</name>
</gene>
<name>A0A0D0BZK9_9AGAR</name>
<accession>A0A0D0BZK9</accession>
<organism evidence="1 2">
    <name type="scientific">Collybiopsis luxurians FD-317 M1</name>
    <dbReference type="NCBI Taxonomy" id="944289"/>
    <lineage>
        <taxon>Eukaryota</taxon>
        <taxon>Fungi</taxon>
        <taxon>Dikarya</taxon>
        <taxon>Basidiomycota</taxon>
        <taxon>Agaricomycotina</taxon>
        <taxon>Agaricomycetes</taxon>
        <taxon>Agaricomycetidae</taxon>
        <taxon>Agaricales</taxon>
        <taxon>Marasmiineae</taxon>
        <taxon>Omphalotaceae</taxon>
        <taxon>Collybiopsis</taxon>
        <taxon>Collybiopsis luxurians</taxon>
    </lineage>
</organism>
<keyword evidence="2" id="KW-1185">Reference proteome</keyword>
<sequence length="481" mass="55374">MTETSASNILSISVTQEWSSPERRQGHQQLNLIPNEIYHEILSNIDEQNDLPSAALTCRFFASVIIPQTFRVISIHTADNGELTTWPRLLKLIQETSNPRAASFFSHVRQVTIRLPYSPPSMHTSVLRFSEDILLKSPNVEQLIVFDIQLPNMIRTISGLSKLSSLELHLHDDSQDITDAEITSCVFSLRLESFELYLSPEMQDRYPHLAGRFIPFALSPHLRKFGTDSWEMVCGFASQTTLPPLQEVTLWEVEDSLFLYRLLCRIPTLVNLELTGVSLVKFQQDPTGAGRAGLPLSSLPNLRRLVIPPHFVSLLTGPHSLREIQFTEETDPDARFEFPFWSPDLDADMKLLFSSPCPDVERLEFLFCVTVSPGRTWYKNMGQWFPKLRRLSFELLLDFSEGEDYVDFATQIKNVFESFLNTWGPLRTLHKLDFIFNRTLEEEYLVDGAWIESVLPKYNFRNYFPNLTEIGFGRYRRTIAV</sequence>
<dbReference type="EMBL" id="KN834807">
    <property type="protein sequence ID" value="KIK55379.1"/>
    <property type="molecule type" value="Genomic_DNA"/>
</dbReference>
<dbReference type="AlphaFoldDB" id="A0A0D0BZK9"/>
<dbReference type="OrthoDB" id="3256662at2759"/>
<protein>
    <recommendedName>
        <fullName evidence="3">F-box domain-containing protein</fullName>
    </recommendedName>
</protein>
<evidence type="ECO:0000313" key="1">
    <source>
        <dbReference type="EMBL" id="KIK55379.1"/>
    </source>
</evidence>
<dbReference type="Proteomes" id="UP000053593">
    <property type="component" value="Unassembled WGS sequence"/>
</dbReference>
<evidence type="ECO:0000313" key="2">
    <source>
        <dbReference type="Proteomes" id="UP000053593"/>
    </source>
</evidence>
<proteinExistence type="predicted"/>
<reference evidence="1 2" key="1">
    <citation type="submission" date="2014-04" db="EMBL/GenBank/DDBJ databases">
        <title>Evolutionary Origins and Diversification of the Mycorrhizal Mutualists.</title>
        <authorList>
            <consortium name="DOE Joint Genome Institute"/>
            <consortium name="Mycorrhizal Genomics Consortium"/>
            <person name="Kohler A."/>
            <person name="Kuo A."/>
            <person name="Nagy L.G."/>
            <person name="Floudas D."/>
            <person name="Copeland A."/>
            <person name="Barry K.W."/>
            <person name="Cichocki N."/>
            <person name="Veneault-Fourrey C."/>
            <person name="LaButti K."/>
            <person name="Lindquist E.A."/>
            <person name="Lipzen A."/>
            <person name="Lundell T."/>
            <person name="Morin E."/>
            <person name="Murat C."/>
            <person name="Riley R."/>
            <person name="Ohm R."/>
            <person name="Sun H."/>
            <person name="Tunlid A."/>
            <person name="Henrissat B."/>
            <person name="Grigoriev I.V."/>
            <person name="Hibbett D.S."/>
            <person name="Martin F."/>
        </authorList>
    </citation>
    <scope>NUCLEOTIDE SEQUENCE [LARGE SCALE GENOMIC DNA]</scope>
    <source>
        <strain evidence="1 2">FD-317 M1</strain>
    </source>
</reference>